<dbReference type="SMART" id="SM00773">
    <property type="entry name" value="WGR"/>
    <property type="match status" value="1"/>
</dbReference>
<dbReference type="Gene3D" id="2.20.140.10">
    <property type="entry name" value="WGR domain"/>
    <property type="match status" value="1"/>
</dbReference>
<evidence type="ECO:0000256" key="7">
    <source>
        <dbReference type="ARBA" id="ARBA00022765"/>
    </source>
</evidence>
<reference evidence="21" key="1">
    <citation type="submission" date="2023-08" db="EMBL/GenBank/DDBJ databases">
        <authorList>
            <person name="Alioto T."/>
            <person name="Alioto T."/>
            <person name="Gomez Garrido J."/>
        </authorList>
    </citation>
    <scope>NUCLEOTIDE SEQUENCE</scope>
</reference>
<dbReference type="GO" id="GO:0008270">
    <property type="term" value="F:zinc ion binding"/>
    <property type="evidence" value="ECO:0007669"/>
    <property type="project" value="UniProtKB-KW"/>
</dbReference>
<sequence length="752" mass="84812">MPRRKPANSSNSNGTSIKRAKTSFIPVDMLPEIDGFIVRWDYEDSGKWLPHSDSISEQLTDRYNGGDTEVEITDNSGRKLLISLDHLTQKTANKPVREGRIRCCFQDDKNKEYYSWQWQAKNGTWQTYCIPSSLALEKAFRKSVPTVDIVTSNQSFLIDLQTLKQSNEVDNVISSVQRIKSGDSSSTSDDTADTSCNSSTSSSTTSNRNGRKTNATQSQATTTNRKKSGKPCAQSADKVKKECPEENGHSNEDKKKIKTVVVRGMAPVDDECSLLGRVHVYTQGNDVWDCMLNQTNALNNNNKFYLIQLLQQDNSHHYYVWLRWGRVGYKGQTNLIDCALDLNYAIDVFTKKFQDKTKNDWSERHKFKKVSGKYDLIQMDYSTQGKDDVDGNKTKQESVSKIPDSKLEPSLQKLIKLISDIDSMKETVIEMKYDAQKAPLGRLTVKQIQAGYQALKKIAACIEKKNFGASLSSACDEFYTRIPHTFGMRKPPVIRDEETVKEKIQLLEALGDIEIAINILKQGDMSENPIDKTYKSLECELLPISSDHPDFKLVSNYLQTTHAVTHNSYRMQLLEVYGCTKMAEHSKFIDYGNRMLLWHGSRLTNWVGILSRGLRIAPPEAPVTGDMFGKGIYFADMSSKSANYCFATKKRNIGLALLCEVSLGEIHELLEANYYADRLPPGKNSVKGLGRVAPHPSSYQTQKDGMIIPNGAGSDTGVVNPAGYTLNYNEYVVYDTRQVKMKYLVKIQFDFK</sequence>
<keyword evidence="5" id="KW-0479">Metal-binding</keyword>
<dbReference type="Gene3D" id="1.20.142.10">
    <property type="entry name" value="Poly(ADP-ribose) polymerase, regulatory domain"/>
    <property type="match status" value="1"/>
</dbReference>
<evidence type="ECO:0000259" key="17">
    <source>
        <dbReference type="PROSITE" id="PS50918"/>
    </source>
</evidence>
<dbReference type="AlphaFoldDB" id="A0AA36BTE4"/>
<evidence type="ECO:0000259" key="20">
    <source>
        <dbReference type="PROSITE" id="PS51977"/>
    </source>
</evidence>
<name>A0AA36BTE4_OCTVU</name>
<dbReference type="Gene3D" id="3.30.720.50">
    <property type="match status" value="1"/>
</dbReference>
<dbReference type="InterPro" id="IPR012317">
    <property type="entry name" value="Poly(ADP-ribose)pol_cat_dom"/>
</dbReference>
<dbReference type="Pfam" id="PF02825">
    <property type="entry name" value="WWE"/>
    <property type="match status" value="2"/>
</dbReference>
<dbReference type="InterPro" id="IPR018123">
    <property type="entry name" value="WWE-dom_subgr"/>
</dbReference>
<keyword evidence="9" id="KW-0862">Zinc</keyword>
<evidence type="ECO:0000313" key="21">
    <source>
        <dbReference type="EMBL" id="CAI9740283.1"/>
    </source>
</evidence>
<keyword evidence="10 15" id="KW-0520">NAD</keyword>
<keyword evidence="22" id="KW-1185">Reference proteome</keyword>
<dbReference type="SUPFAM" id="SSF56399">
    <property type="entry name" value="ADP-ribosylation"/>
    <property type="match status" value="1"/>
</dbReference>
<feature type="domain" description="WWE" evidence="17">
    <location>
        <begin position="102"/>
        <end position="178"/>
    </location>
</feature>
<dbReference type="GO" id="GO:0003950">
    <property type="term" value="F:NAD+ poly-ADP-ribosyltransferase activity"/>
    <property type="evidence" value="ECO:0007669"/>
    <property type="project" value="UniProtKB-UniRule"/>
</dbReference>
<feature type="domain" description="WGR" evidence="20">
    <location>
        <begin position="277"/>
        <end position="374"/>
    </location>
</feature>
<keyword evidence="4" id="KW-0548">Nucleotidyltransferase</keyword>
<dbReference type="SUPFAM" id="SSF117839">
    <property type="entry name" value="WWE domain"/>
    <property type="match status" value="2"/>
</dbReference>
<keyword evidence="7" id="KW-0013">ADP-ribosylation</keyword>
<dbReference type="PROSITE" id="PS51060">
    <property type="entry name" value="PARP_ALPHA_HD"/>
    <property type="match status" value="1"/>
</dbReference>
<accession>A0AA36BTE4</accession>
<dbReference type="SMART" id="SM00678">
    <property type="entry name" value="WWE"/>
    <property type="match status" value="1"/>
</dbReference>
<evidence type="ECO:0000256" key="14">
    <source>
        <dbReference type="ARBA" id="ARBA00033987"/>
    </source>
</evidence>
<dbReference type="Pfam" id="PF02877">
    <property type="entry name" value="PARP_reg"/>
    <property type="match status" value="1"/>
</dbReference>
<evidence type="ECO:0000259" key="18">
    <source>
        <dbReference type="PROSITE" id="PS51059"/>
    </source>
</evidence>
<evidence type="ECO:0000256" key="12">
    <source>
        <dbReference type="ARBA" id="ARBA00023242"/>
    </source>
</evidence>
<comment type="catalytic activity">
    <reaction evidence="14">
        <text>NAD(+) + (ADP-D-ribosyl)n-acceptor = nicotinamide + (ADP-D-ribosyl)n+1-acceptor + H(+).</text>
        <dbReference type="EC" id="2.4.2.30"/>
    </reaction>
</comment>
<evidence type="ECO:0000256" key="10">
    <source>
        <dbReference type="ARBA" id="ARBA00023027"/>
    </source>
</evidence>
<comment type="subcellular location">
    <subcellularLocation>
        <location evidence="1">Nucleus</location>
    </subcellularLocation>
</comment>
<keyword evidence="12" id="KW-0539">Nucleus</keyword>
<dbReference type="GO" id="GO:0016779">
    <property type="term" value="F:nucleotidyltransferase activity"/>
    <property type="evidence" value="ECO:0007669"/>
    <property type="project" value="UniProtKB-KW"/>
</dbReference>
<evidence type="ECO:0000256" key="4">
    <source>
        <dbReference type="ARBA" id="ARBA00022695"/>
    </source>
</evidence>
<dbReference type="EC" id="2.4.2.-" evidence="15"/>
<keyword evidence="8" id="KW-0863">Zinc-finger</keyword>
<keyword evidence="2 15" id="KW-0328">Glycosyltransferase</keyword>
<feature type="region of interest" description="Disordered" evidence="16">
    <location>
        <begin position="178"/>
        <end position="255"/>
    </location>
</feature>
<evidence type="ECO:0000256" key="2">
    <source>
        <dbReference type="ARBA" id="ARBA00022676"/>
    </source>
</evidence>
<dbReference type="Gene3D" id="3.90.228.10">
    <property type="match status" value="1"/>
</dbReference>
<evidence type="ECO:0000256" key="6">
    <source>
        <dbReference type="ARBA" id="ARBA00022737"/>
    </source>
</evidence>
<dbReference type="FunFam" id="1.20.142.10:FF:000001">
    <property type="entry name" value="Poly [ADP-ribose] polymerase"/>
    <property type="match status" value="1"/>
</dbReference>
<dbReference type="EMBL" id="OX597837">
    <property type="protein sequence ID" value="CAI9740283.1"/>
    <property type="molecule type" value="Genomic_DNA"/>
</dbReference>
<feature type="compositionally biased region" description="Low complexity" evidence="16">
    <location>
        <begin position="182"/>
        <end position="206"/>
    </location>
</feature>
<dbReference type="GO" id="GO:1990404">
    <property type="term" value="F:NAD+-protein mono-ADP-ribosyltransferase activity"/>
    <property type="evidence" value="ECO:0007669"/>
    <property type="project" value="TreeGrafter"/>
</dbReference>
<evidence type="ECO:0000256" key="1">
    <source>
        <dbReference type="ARBA" id="ARBA00004123"/>
    </source>
</evidence>
<dbReference type="InterPro" id="IPR036930">
    <property type="entry name" value="WGR_dom_sf"/>
</dbReference>
<dbReference type="Proteomes" id="UP001162480">
    <property type="component" value="Chromosome 24"/>
</dbReference>
<evidence type="ECO:0000256" key="8">
    <source>
        <dbReference type="ARBA" id="ARBA00022771"/>
    </source>
</evidence>
<dbReference type="GO" id="GO:0003677">
    <property type="term" value="F:DNA binding"/>
    <property type="evidence" value="ECO:0007669"/>
    <property type="project" value="UniProtKB-KW"/>
</dbReference>
<keyword evidence="3 15" id="KW-0808">Transferase</keyword>
<feature type="domain" description="PARP alpha-helical" evidence="19">
    <location>
        <begin position="404"/>
        <end position="521"/>
    </location>
</feature>
<dbReference type="InterPro" id="IPR050800">
    <property type="entry name" value="ARTD/PARP"/>
</dbReference>
<keyword evidence="6" id="KW-0677">Repeat</keyword>
<evidence type="ECO:0000256" key="16">
    <source>
        <dbReference type="SAM" id="MobiDB-lite"/>
    </source>
</evidence>
<comment type="similarity">
    <text evidence="13">Belongs to the ARTD/PARP family.</text>
</comment>
<gene>
    <name evidence="21" type="ORF">OCTVUL_1B009053</name>
</gene>
<dbReference type="InterPro" id="IPR037197">
    <property type="entry name" value="WWE_dom_sf"/>
</dbReference>
<dbReference type="PROSITE" id="PS50918">
    <property type="entry name" value="WWE"/>
    <property type="match status" value="1"/>
</dbReference>
<dbReference type="GO" id="GO:0005730">
    <property type="term" value="C:nucleolus"/>
    <property type="evidence" value="ECO:0007669"/>
    <property type="project" value="TreeGrafter"/>
</dbReference>
<feature type="domain" description="PARP catalytic" evidence="18">
    <location>
        <begin position="528"/>
        <end position="752"/>
    </location>
</feature>
<feature type="compositionally biased region" description="Basic and acidic residues" evidence="16">
    <location>
        <begin position="237"/>
        <end position="255"/>
    </location>
</feature>
<dbReference type="PANTHER" id="PTHR10459">
    <property type="entry name" value="DNA LIGASE"/>
    <property type="match status" value="1"/>
</dbReference>
<dbReference type="InterPro" id="IPR004170">
    <property type="entry name" value="WWE_dom"/>
</dbReference>
<dbReference type="GO" id="GO:0006302">
    <property type="term" value="P:double-strand break repair"/>
    <property type="evidence" value="ECO:0007669"/>
    <property type="project" value="TreeGrafter"/>
</dbReference>
<evidence type="ECO:0000256" key="11">
    <source>
        <dbReference type="ARBA" id="ARBA00023125"/>
    </source>
</evidence>
<evidence type="ECO:0000256" key="13">
    <source>
        <dbReference type="ARBA" id="ARBA00024347"/>
    </source>
</evidence>
<feature type="compositionally biased region" description="Low complexity" evidence="16">
    <location>
        <begin position="213"/>
        <end position="223"/>
    </location>
</feature>
<organism evidence="21 22">
    <name type="scientific">Octopus vulgaris</name>
    <name type="common">Common octopus</name>
    <dbReference type="NCBI Taxonomy" id="6645"/>
    <lineage>
        <taxon>Eukaryota</taxon>
        <taxon>Metazoa</taxon>
        <taxon>Spiralia</taxon>
        <taxon>Lophotrochozoa</taxon>
        <taxon>Mollusca</taxon>
        <taxon>Cephalopoda</taxon>
        <taxon>Coleoidea</taxon>
        <taxon>Octopodiformes</taxon>
        <taxon>Octopoda</taxon>
        <taxon>Incirrata</taxon>
        <taxon>Octopodidae</taxon>
        <taxon>Octopus</taxon>
    </lineage>
</organism>
<dbReference type="PANTHER" id="PTHR10459:SF60">
    <property type="entry name" value="POLY [ADP-RIBOSE] POLYMERASE 2"/>
    <property type="match status" value="1"/>
</dbReference>
<keyword evidence="11" id="KW-0238">DNA-binding</keyword>
<dbReference type="InterPro" id="IPR008893">
    <property type="entry name" value="WGR_domain"/>
</dbReference>
<dbReference type="Pfam" id="PF00644">
    <property type="entry name" value="PARP"/>
    <property type="match status" value="1"/>
</dbReference>
<evidence type="ECO:0000259" key="19">
    <source>
        <dbReference type="PROSITE" id="PS51060"/>
    </source>
</evidence>
<dbReference type="FunFam" id="2.20.140.10:FF:000001">
    <property type="entry name" value="Poly [ADP-ribose] polymerase"/>
    <property type="match status" value="1"/>
</dbReference>
<proteinExistence type="inferred from homology"/>
<dbReference type="InterPro" id="IPR036616">
    <property type="entry name" value="Poly(ADP-ribose)pol_reg_dom_sf"/>
</dbReference>
<dbReference type="CDD" id="cd01437">
    <property type="entry name" value="parp_like"/>
    <property type="match status" value="1"/>
</dbReference>
<protein>
    <recommendedName>
        <fullName evidence="15">Poly [ADP-ribose] polymerase</fullName>
        <shortName evidence="15">PARP</shortName>
        <ecNumber evidence="15">2.4.2.-</ecNumber>
    </recommendedName>
</protein>
<evidence type="ECO:0000256" key="5">
    <source>
        <dbReference type="ARBA" id="ARBA00022723"/>
    </source>
</evidence>
<evidence type="ECO:0000256" key="9">
    <source>
        <dbReference type="ARBA" id="ARBA00022833"/>
    </source>
</evidence>
<evidence type="ECO:0000256" key="3">
    <source>
        <dbReference type="ARBA" id="ARBA00022679"/>
    </source>
</evidence>
<dbReference type="GO" id="GO:0070212">
    <property type="term" value="P:protein poly-ADP-ribosylation"/>
    <property type="evidence" value="ECO:0007669"/>
    <property type="project" value="TreeGrafter"/>
</dbReference>
<dbReference type="FunFam" id="3.90.228.10:FF:000002">
    <property type="entry name" value="Poly [ADP-ribose] polymerase"/>
    <property type="match status" value="1"/>
</dbReference>
<evidence type="ECO:0000256" key="15">
    <source>
        <dbReference type="RuleBase" id="RU362114"/>
    </source>
</evidence>
<dbReference type="InterPro" id="IPR004102">
    <property type="entry name" value="Poly(ADP-ribose)pol_reg_dom"/>
</dbReference>
<dbReference type="SUPFAM" id="SSF142921">
    <property type="entry name" value="WGR domain-like"/>
    <property type="match status" value="1"/>
</dbReference>
<dbReference type="PROSITE" id="PS51059">
    <property type="entry name" value="PARP_CATALYTIC"/>
    <property type="match status" value="1"/>
</dbReference>
<dbReference type="SUPFAM" id="SSF47587">
    <property type="entry name" value="Domain of poly(ADP-ribose) polymerase"/>
    <property type="match status" value="1"/>
</dbReference>
<evidence type="ECO:0000313" key="22">
    <source>
        <dbReference type="Proteomes" id="UP001162480"/>
    </source>
</evidence>
<dbReference type="Pfam" id="PF05406">
    <property type="entry name" value="WGR"/>
    <property type="match status" value="1"/>
</dbReference>
<dbReference type="PROSITE" id="PS51977">
    <property type="entry name" value="WGR"/>
    <property type="match status" value="1"/>
</dbReference>